<evidence type="ECO:0000256" key="7">
    <source>
        <dbReference type="ARBA" id="ARBA00022777"/>
    </source>
</evidence>
<dbReference type="FunFam" id="1.10.510.10:FF:000146">
    <property type="entry name" value="LRR receptor-like serine/threonine-protein kinase IOS1"/>
    <property type="match status" value="1"/>
</dbReference>
<feature type="region of interest" description="Disordered" evidence="13">
    <location>
        <begin position="420"/>
        <end position="443"/>
    </location>
</feature>
<dbReference type="InterPro" id="IPR013320">
    <property type="entry name" value="ConA-like_dom_sf"/>
</dbReference>
<dbReference type="PANTHER" id="PTHR47989:SF65">
    <property type="entry name" value="PROTEIN KINASE DOMAIN-CONTAINING PROTEIN"/>
    <property type="match status" value="1"/>
</dbReference>
<reference evidence="15 16" key="1">
    <citation type="journal article" date="2017" name="Genome Biol.">
        <title>New reference genome sequences of hot pepper reveal the massive evolution of plant disease-resistance genes by retroduplication.</title>
        <authorList>
            <person name="Kim S."/>
            <person name="Park J."/>
            <person name="Yeom S.I."/>
            <person name="Kim Y.M."/>
            <person name="Seo E."/>
            <person name="Kim K.T."/>
            <person name="Kim M.S."/>
            <person name="Lee J.M."/>
            <person name="Cheong K."/>
            <person name="Shin H.S."/>
            <person name="Kim S.B."/>
            <person name="Han K."/>
            <person name="Lee J."/>
            <person name="Park M."/>
            <person name="Lee H.A."/>
            <person name="Lee H.Y."/>
            <person name="Lee Y."/>
            <person name="Oh S."/>
            <person name="Lee J.H."/>
            <person name="Choi E."/>
            <person name="Choi E."/>
            <person name="Lee S.E."/>
            <person name="Jeon J."/>
            <person name="Kim H."/>
            <person name="Choi G."/>
            <person name="Song H."/>
            <person name="Lee J."/>
            <person name="Lee S.C."/>
            <person name="Kwon J.K."/>
            <person name="Lee H.Y."/>
            <person name="Koo N."/>
            <person name="Hong Y."/>
            <person name="Kim R.W."/>
            <person name="Kang W.H."/>
            <person name="Huh J.H."/>
            <person name="Kang B.C."/>
            <person name="Yang T.J."/>
            <person name="Lee Y.H."/>
            <person name="Bennetzen J.L."/>
            <person name="Choi D."/>
        </authorList>
    </citation>
    <scope>NUCLEOTIDE SEQUENCE [LARGE SCALE GENOMIC DNA]</scope>
    <source>
        <strain evidence="16">cv. PBC81</strain>
    </source>
</reference>
<evidence type="ECO:0000256" key="11">
    <source>
        <dbReference type="ARBA" id="ARBA00023170"/>
    </source>
</evidence>
<evidence type="ECO:0000256" key="9">
    <source>
        <dbReference type="ARBA" id="ARBA00022989"/>
    </source>
</evidence>
<sequence length="1004" mass="113237">MGVQDYSSLRDVHVEFKDFEVTNRFSLCFWFYLNDTSALPSTILHQEHPDVTSHAPFLLLDEKKKILLFPSLISNCSNVTSWREVAHATSECAFPTKKWVHVGCEVTQDLLHLYFDGKIVGEKSLASSLTNDTGPVNSRISLTCISGKDSQLDGYVHNPELFPVVSTIKNHYVKDPPVQLSIDNSSAYEIEEDSDGVWSIVGGKASCRRNFSLDVTLMDNFSRPVTEEAEVIASLVYSDNETPVEKPVDADAPLLTSYDGIEYASSDRPNRIISGRASFKLKISQLSSKCDNRLFRIRFEIPKMGKYPFFEVLSRPIRCISRIRSTRATSLMLRKSSLGIHLLNGSQSPVLEDGSSDLPCIVHEAKLSPSSKRVKLGQEKLCANFKDVQQPNGGSRSHSWTSEDNYAYQNSLVARPVSQDGAENFSSDSEDSEATNSAIDDLPNDSGPISDLVVFKYCLADLNERRLLLKEMTMTAKEELATFAERVSLFSGCSHHRLQISISKRLIEEGIKCWNLISNNHHHVLWENLVSGLQEHFLKMTFGRTRSLTLQDFNLLRRVSGCQDLVSQDNFEKLWCWLYPVAFTVSQKCISSLWGSTSPMWIEGFITKEEAESSLRNLVALQEPGELTRTPLLLDAPKLEIFLTSLNDFDLRALHDYLWTKEYLLVALLAGCFKKMSPSCNKVLRWKRKQMVVQDSLSGGKLVMFKSPKMNTLKSNVFLKRTMKLTNKDIIGSGGYGTVYKLTMNESISFAIKRLNRISAEQDRGFERELEAMGDIKHRNIVTLHGYYSTTQYNLLIYELMTNGSLDEVLHGKSAARKTLDWPSRYKIALGAARGLSYLHHDCIPHIIHRDIKSSNILLDHNMEARVSDFGLATLMEPDKTHVSTLVAGTFGYLAPEYFDTGKATVKGDVYSFGVVLLELLTGRKPTDEAFLEEGTKLVTWVKTVVQEKREEYVLDKNLEEFPIDEINHVFNIALMCLESDPCKRPTMAEVVTMLEQIKINALA</sequence>
<evidence type="ECO:0000256" key="12">
    <source>
        <dbReference type="PROSITE-ProRule" id="PRU10141"/>
    </source>
</evidence>
<evidence type="ECO:0000256" key="6">
    <source>
        <dbReference type="ARBA" id="ARBA00022741"/>
    </source>
</evidence>
<dbReference type="SMART" id="SM00220">
    <property type="entry name" value="S_TKc"/>
    <property type="match status" value="1"/>
</dbReference>
<keyword evidence="10" id="KW-0472">Membrane</keyword>
<dbReference type="OrthoDB" id="10263919at2759"/>
<keyword evidence="11" id="KW-0675">Receptor</keyword>
<dbReference type="InterPro" id="IPR000719">
    <property type="entry name" value="Prot_kinase_dom"/>
</dbReference>
<evidence type="ECO:0000256" key="3">
    <source>
        <dbReference type="ARBA" id="ARBA00022553"/>
    </source>
</evidence>
<gene>
    <name evidence="15" type="ORF">CQW23_17755</name>
</gene>
<feature type="binding site" evidence="12">
    <location>
        <position position="753"/>
    </location>
    <ligand>
        <name>ATP</name>
        <dbReference type="ChEBI" id="CHEBI:30616"/>
    </ligand>
</feature>
<keyword evidence="3" id="KW-0597">Phosphoprotein</keyword>
<evidence type="ECO:0000259" key="14">
    <source>
        <dbReference type="PROSITE" id="PS50011"/>
    </source>
</evidence>
<protein>
    <submittedName>
        <fullName evidence="15">Receptor-like serine/threonine-protein kinase</fullName>
    </submittedName>
</protein>
<evidence type="ECO:0000313" key="16">
    <source>
        <dbReference type="Proteomes" id="UP000224567"/>
    </source>
</evidence>
<evidence type="ECO:0000256" key="13">
    <source>
        <dbReference type="SAM" id="MobiDB-lite"/>
    </source>
</evidence>
<accession>A0A2G2WF35</accession>
<keyword evidence="7" id="KW-0418">Kinase</keyword>
<dbReference type="SUPFAM" id="SSF49899">
    <property type="entry name" value="Concanavalin A-like lectins/glucanases"/>
    <property type="match status" value="1"/>
</dbReference>
<evidence type="ECO:0000256" key="1">
    <source>
        <dbReference type="ARBA" id="ARBA00004167"/>
    </source>
</evidence>
<dbReference type="AlphaFoldDB" id="A0A2G2WF35"/>
<dbReference type="Gene3D" id="2.60.120.200">
    <property type="match status" value="1"/>
</dbReference>
<dbReference type="Proteomes" id="UP000224567">
    <property type="component" value="Unassembled WGS sequence"/>
</dbReference>
<dbReference type="InterPro" id="IPR001245">
    <property type="entry name" value="Ser-Thr/Tyr_kinase_cat_dom"/>
</dbReference>
<dbReference type="InterPro" id="IPR017441">
    <property type="entry name" value="Protein_kinase_ATP_BS"/>
</dbReference>
<keyword evidence="6 12" id="KW-0547">Nucleotide-binding</keyword>
<evidence type="ECO:0000256" key="10">
    <source>
        <dbReference type="ARBA" id="ARBA00023136"/>
    </source>
</evidence>
<dbReference type="Pfam" id="PF13385">
    <property type="entry name" value="Laminin_G_3"/>
    <property type="match status" value="1"/>
</dbReference>
<proteinExistence type="predicted"/>
<dbReference type="STRING" id="33114.A0A2G2WF35"/>
<keyword evidence="2" id="KW-0723">Serine/threonine-protein kinase</keyword>
<evidence type="ECO:0000256" key="4">
    <source>
        <dbReference type="ARBA" id="ARBA00022679"/>
    </source>
</evidence>
<name>A0A2G2WF35_CAPBA</name>
<dbReference type="PROSITE" id="PS00108">
    <property type="entry name" value="PROTEIN_KINASE_ST"/>
    <property type="match status" value="1"/>
</dbReference>
<organism evidence="15 16">
    <name type="scientific">Capsicum baccatum</name>
    <name type="common">Peruvian pepper</name>
    <dbReference type="NCBI Taxonomy" id="33114"/>
    <lineage>
        <taxon>Eukaryota</taxon>
        <taxon>Viridiplantae</taxon>
        <taxon>Streptophyta</taxon>
        <taxon>Embryophyta</taxon>
        <taxon>Tracheophyta</taxon>
        <taxon>Spermatophyta</taxon>
        <taxon>Magnoliopsida</taxon>
        <taxon>eudicotyledons</taxon>
        <taxon>Gunneridae</taxon>
        <taxon>Pentapetalae</taxon>
        <taxon>asterids</taxon>
        <taxon>lamiids</taxon>
        <taxon>Solanales</taxon>
        <taxon>Solanaceae</taxon>
        <taxon>Solanoideae</taxon>
        <taxon>Capsiceae</taxon>
        <taxon>Capsicum</taxon>
    </lineage>
</organism>
<keyword evidence="16" id="KW-1185">Reference proteome</keyword>
<dbReference type="InterPro" id="IPR008271">
    <property type="entry name" value="Ser/Thr_kinase_AS"/>
</dbReference>
<dbReference type="GO" id="GO:0004674">
    <property type="term" value="F:protein serine/threonine kinase activity"/>
    <property type="evidence" value="ECO:0007669"/>
    <property type="project" value="UniProtKB-KW"/>
</dbReference>
<keyword evidence="4" id="KW-0808">Transferase</keyword>
<dbReference type="PROSITE" id="PS50011">
    <property type="entry name" value="PROTEIN_KINASE_DOM"/>
    <property type="match status" value="1"/>
</dbReference>
<feature type="domain" description="Protein kinase" evidence="14">
    <location>
        <begin position="725"/>
        <end position="1000"/>
    </location>
</feature>
<evidence type="ECO:0000256" key="5">
    <source>
        <dbReference type="ARBA" id="ARBA00022692"/>
    </source>
</evidence>
<dbReference type="GO" id="GO:0005524">
    <property type="term" value="F:ATP binding"/>
    <property type="evidence" value="ECO:0007669"/>
    <property type="project" value="UniProtKB-UniRule"/>
</dbReference>
<evidence type="ECO:0000256" key="8">
    <source>
        <dbReference type="ARBA" id="ARBA00022840"/>
    </source>
</evidence>
<dbReference type="FunFam" id="3.30.200.20:FF:000434">
    <property type="entry name" value="Receptor-like serine/threonine-protein kinase"/>
    <property type="match status" value="1"/>
</dbReference>
<keyword evidence="9" id="KW-1133">Transmembrane helix</keyword>
<dbReference type="PROSITE" id="PS00107">
    <property type="entry name" value="PROTEIN_KINASE_ATP"/>
    <property type="match status" value="1"/>
</dbReference>
<dbReference type="GO" id="GO:0016020">
    <property type="term" value="C:membrane"/>
    <property type="evidence" value="ECO:0007669"/>
    <property type="project" value="UniProtKB-SubCell"/>
</dbReference>
<dbReference type="SUPFAM" id="SSF56112">
    <property type="entry name" value="Protein kinase-like (PK-like)"/>
    <property type="match status" value="1"/>
</dbReference>
<dbReference type="Gene3D" id="1.10.510.10">
    <property type="entry name" value="Transferase(Phosphotransferase) domain 1"/>
    <property type="match status" value="1"/>
</dbReference>
<dbReference type="PANTHER" id="PTHR47989">
    <property type="entry name" value="OS01G0750732 PROTEIN"/>
    <property type="match status" value="1"/>
</dbReference>
<comment type="subcellular location">
    <subcellularLocation>
        <location evidence="1">Membrane</location>
        <topology evidence="1">Single-pass membrane protein</topology>
    </subcellularLocation>
</comment>
<evidence type="ECO:0000256" key="2">
    <source>
        <dbReference type="ARBA" id="ARBA00022527"/>
    </source>
</evidence>
<evidence type="ECO:0000313" key="15">
    <source>
        <dbReference type="EMBL" id="PHT43730.1"/>
    </source>
</evidence>
<comment type="caution">
    <text evidence="15">The sequence shown here is derived from an EMBL/GenBank/DDBJ whole genome shotgun (WGS) entry which is preliminary data.</text>
</comment>
<dbReference type="Gene3D" id="3.30.200.20">
    <property type="entry name" value="Phosphorylase Kinase, domain 1"/>
    <property type="match status" value="1"/>
</dbReference>
<reference evidence="16" key="2">
    <citation type="journal article" date="2017" name="J. Anim. Genet.">
        <title>Multiple reference genome sequences of hot pepper reveal the massive evolution of plant disease resistance genes by retroduplication.</title>
        <authorList>
            <person name="Kim S."/>
            <person name="Park J."/>
            <person name="Yeom S.-I."/>
            <person name="Kim Y.-M."/>
            <person name="Seo E."/>
            <person name="Kim K.-T."/>
            <person name="Kim M.-S."/>
            <person name="Lee J.M."/>
            <person name="Cheong K."/>
            <person name="Shin H.-S."/>
            <person name="Kim S.-B."/>
            <person name="Han K."/>
            <person name="Lee J."/>
            <person name="Park M."/>
            <person name="Lee H.-A."/>
            <person name="Lee H.-Y."/>
            <person name="Lee Y."/>
            <person name="Oh S."/>
            <person name="Lee J.H."/>
            <person name="Choi E."/>
            <person name="Choi E."/>
            <person name="Lee S.E."/>
            <person name="Jeon J."/>
            <person name="Kim H."/>
            <person name="Choi G."/>
            <person name="Song H."/>
            <person name="Lee J."/>
            <person name="Lee S.-C."/>
            <person name="Kwon J.-K."/>
            <person name="Lee H.-Y."/>
            <person name="Koo N."/>
            <person name="Hong Y."/>
            <person name="Kim R.W."/>
            <person name="Kang W.-H."/>
            <person name="Huh J.H."/>
            <person name="Kang B.-C."/>
            <person name="Yang T.-J."/>
            <person name="Lee Y.-H."/>
            <person name="Bennetzen J.L."/>
            <person name="Choi D."/>
        </authorList>
    </citation>
    <scope>NUCLEOTIDE SEQUENCE [LARGE SCALE GENOMIC DNA]</scope>
    <source>
        <strain evidence="16">cv. PBC81</strain>
    </source>
</reference>
<keyword evidence="8 12" id="KW-0067">ATP-binding</keyword>
<keyword evidence="5" id="KW-0812">Transmembrane</keyword>
<dbReference type="Pfam" id="PF07714">
    <property type="entry name" value="PK_Tyr_Ser-Thr"/>
    <property type="match status" value="1"/>
</dbReference>
<dbReference type="EMBL" id="MLFT02000007">
    <property type="protein sequence ID" value="PHT43730.1"/>
    <property type="molecule type" value="Genomic_DNA"/>
</dbReference>
<dbReference type="InterPro" id="IPR011009">
    <property type="entry name" value="Kinase-like_dom_sf"/>
</dbReference>